<dbReference type="GO" id="GO:0000122">
    <property type="term" value="P:negative regulation of transcription by RNA polymerase II"/>
    <property type="evidence" value="ECO:0007669"/>
    <property type="project" value="TreeGrafter"/>
</dbReference>
<evidence type="ECO:0000313" key="11">
    <source>
        <dbReference type="RefSeq" id="XP_013418422.1"/>
    </source>
</evidence>
<dbReference type="InterPro" id="IPR003380">
    <property type="entry name" value="SKI/SNO/DAC"/>
</dbReference>
<dbReference type="InterPro" id="IPR014890">
    <property type="entry name" value="c-SKI_SMAD4-bd_dom"/>
</dbReference>
<proteinExistence type="inferred from homology"/>
<evidence type="ECO:0000313" key="10">
    <source>
        <dbReference type="RefSeq" id="XP_013418421.1"/>
    </source>
</evidence>
<reference evidence="10 11" key="1">
    <citation type="submission" date="2025-04" db="UniProtKB">
        <authorList>
            <consortium name="RefSeq"/>
        </authorList>
    </citation>
    <scope>IDENTIFICATION</scope>
    <source>
        <tissue evidence="10 11">Gonads</tissue>
    </source>
</reference>
<keyword evidence="6" id="KW-0539">Nucleus</keyword>
<feature type="compositionally biased region" description="Acidic residues" evidence="7">
    <location>
        <begin position="579"/>
        <end position="589"/>
    </location>
</feature>
<dbReference type="InterPro" id="IPR010919">
    <property type="entry name" value="SAND-like_dom_sf"/>
</dbReference>
<accession>A0A1S3K7F1</accession>
<dbReference type="AlphaFoldDB" id="A0A1S3K7F1"/>
<organism evidence="9 11">
    <name type="scientific">Lingula anatina</name>
    <name type="common">Brachiopod</name>
    <name type="synonym">Lingula unguis</name>
    <dbReference type="NCBI Taxonomy" id="7574"/>
    <lineage>
        <taxon>Eukaryota</taxon>
        <taxon>Metazoa</taxon>
        <taxon>Spiralia</taxon>
        <taxon>Lophotrochozoa</taxon>
        <taxon>Brachiopoda</taxon>
        <taxon>Linguliformea</taxon>
        <taxon>Lingulata</taxon>
        <taxon>Lingulida</taxon>
        <taxon>Linguloidea</taxon>
        <taxon>Lingulidae</taxon>
        <taxon>Lingula</taxon>
    </lineage>
</organism>
<feature type="compositionally biased region" description="Basic and acidic residues" evidence="7">
    <location>
        <begin position="266"/>
        <end position="278"/>
    </location>
</feature>
<dbReference type="SUPFAM" id="SSF46955">
    <property type="entry name" value="Putative DNA-binding domain"/>
    <property type="match status" value="1"/>
</dbReference>
<comment type="similarity">
    <text evidence="2">Belongs to the SKI family.</text>
</comment>
<evidence type="ECO:0000256" key="2">
    <source>
        <dbReference type="ARBA" id="ARBA00009513"/>
    </source>
</evidence>
<feature type="region of interest" description="Disordered" evidence="7">
    <location>
        <begin position="1"/>
        <end position="35"/>
    </location>
</feature>
<evidence type="ECO:0000313" key="9">
    <source>
        <dbReference type="Proteomes" id="UP000085678"/>
    </source>
</evidence>
<keyword evidence="3" id="KW-0678">Repressor</keyword>
<dbReference type="GeneID" id="106179361"/>
<dbReference type="Proteomes" id="UP000085678">
    <property type="component" value="Unplaced"/>
</dbReference>
<evidence type="ECO:0000256" key="7">
    <source>
        <dbReference type="SAM" id="MobiDB-lite"/>
    </source>
</evidence>
<dbReference type="GO" id="GO:0046332">
    <property type="term" value="F:SMAD binding"/>
    <property type="evidence" value="ECO:0007669"/>
    <property type="project" value="InterPro"/>
</dbReference>
<dbReference type="SUPFAM" id="SSF63763">
    <property type="entry name" value="SAND domain-like"/>
    <property type="match status" value="1"/>
</dbReference>
<dbReference type="STRING" id="7574.A0A1S3K7F1"/>
<dbReference type="CDD" id="cd21080">
    <property type="entry name" value="DHD_Skor"/>
    <property type="match status" value="1"/>
</dbReference>
<dbReference type="InterPro" id="IPR009061">
    <property type="entry name" value="DNA-bd_dom_put_sf"/>
</dbReference>
<evidence type="ECO:0000256" key="3">
    <source>
        <dbReference type="ARBA" id="ARBA00022491"/>
    </source>
</evidence>
<dbReference type="GO" id="GO:0000978">
    <property type="term" value="F:RNA polymerase II cis-regulatory region sequence-specific DNA binding"/>
    <property type="evidence" value="ECO:0007669"/>
    <property type="project" value="TreeGrafter"/>
</dbReference>
<feature type="region of interest" description="Disordered" evidence="7">
    <location>
        <begin position="248"/>
        <end position="279"/>
    </location>
</feature>
<dbReference type="FunFam" id="3.10.260.20:FF:000003">
    <property type="entry name" value="SKI family transcriptional corepressor 1 homolog-B-like"/>
    <property type="match status" value="1"/>
</dbReference>
<feature type="compositionally biased region" description="Polar residues" evidence="7">
    <location>
        <begin position="254"/>
        <end position="265"/>
    </location>
</feature>
<evidence type="ECO:0000259" key="8">
    <source>
        <dbReference type="SMART" id="SM01046"/>
    </source>
</evidence>
<feature type="compositionally biased region" description="Polar residues" evidence="7">
    <location>
        <begin position="503"/>
        <end position="519"/>
    </location>
</feature>
<sequence>MEFRVLPESANGSTPLETNASPNDHHLPSSSKTQDDGCANGGAILRQNHVGFVMLHGVRIVSLHIDGKERLCLAQISNTLLKDFSYNEIHNRRVALGITCVQCTPVQLEILRRAGAMPVSSRRCGMITKREAERLVRSFLEDNTPPRLPENFCFDVHHECGWGCRGSFTPSRYNSSRAKCIKCSYCGMFFSPNKFIFHCHRTPNAKYVHPDAANFNSWRRHLKLINKTGLCDLDYAWEDVKAMFNGGSRKRVLPSQNRNSGGQSERPQKQPHLSEHSLETNSTKVSYPFPVLPTPSPYVPFPTHMMNPRAPPHPAFPFTPSSSAPYRALSGPDNGAEQGQMRDFLKDKYAPFFYHYNSMWAKSLGLTPAMMEQYVNIAKMNDRMDTSFSSPNFQQMFQQLEDRRVEREINLGRIEMKKKAEGSKVSRSEAPLKTNTTRQDDFRHISAFKPIGKEANFLSGFPKSNYKSKTPLDQESMGDNSHLNIYDSDKDDVEVDVCSDDSTQPGVLSPAPSSRSKICSSHHLRNDKPLNLRVSASHGEPHEEPSAPAAASVTMTSDTGEVSQTFQDSLTVESKGCSEETEGKEESDENANNTSSLPVNERNIDITALDKMSKDELQRELLRLMHARTKSEELGQKGGSSG</sequence>
<dbReference type="Gene3D" id="3.10.390.10">
    <property type="entry name" value="SAND domain-like"/>
    <property type="match status" value="1"/>
</dbReference>
<dbReference type="KEGG" id="lak:106179361"/>
<dbReference type="Gene3D" id="3.10.260.20">
    <property type="entry name" value="Ski"/>
    <property type="match status" value="1"/>
</dbReference>
<dbReference type="InterPro" id="IPR023216">
    <property type="entry name" value="Tscrpt_reg_SKI_SnoN"/>
</dbReference>
<feature type="compositionally biased region" description="Basic and acidic residues" evidence="7">
    <location>
        <begin position="418"/>
        <end position="427"/>
    </location>
</feature>
<dbReference type="OrthoDB" id="3938623at2759"/>
<feature type="region of interest" description="Disordered" evidence="7">
    <location>
        <begin position="459"/>
        <end position="486"/>
    </location>
</feature>
<evidence type="ECO:0000256" key="1">
    <source>
        <dbReference type="ARBA" id="ARBA00004123"/>
    </source>
</evidence>
<dbReference type="GO" id="GO:0005667">
    <property type="term" value="C:transcription regulator complex"/>
    <property type="evidence" value="ECO:0007669"/>
    <property type="project" value="TreeGrafter"/>
</dbReference>
<feature type="region of interest" description="Disordered" evidence="7">
    <location>
        <begin position="418"/>
        <end position="438"/>
    </location>
</feature>
<keyword evidence="9" id="KW-1185">Reference proteome</keyword>
<dbReference type="RefSeq" id="XP_013418421.1">
    <property type="nucleotide sequence ID" value="XM_013562967.1"/>
</dbReference>
<dbReference type="FunFam" id="3.10.390.10:FF:000001">
    <property type="entry name" value="SKI family transcriptional corepressor 1"/>
    <property type="match status" value="1"/>
</dbReference>
<dbReference type="GO" id="GO:0000981">
    <property type="term" value="F:DNA-binding transcription factor activity, RNA polymerase II-specific"/>
    <property type="evidence" value="ECO:0007669"/>
    <property type="project" value="TreeGrafter"/>
</dbReference>
<comment type="subcellular location">
    <subcellularLocation>
        <location evidence="1">Nucleus</location>
    </subcellularLocation>
</comment>
<dbReference type="GO" id="GO:0030514">
    <property type="term" value="P:negative regulation of BMP signaling pathway"/>
    <property type="evidence" value="ECO:0007669"/>
    <property type="project" value="TreeGrafter"/>
</dbReference>
<dbReference type="GO" id="GO:0005737">
    <property type="term" value="C:cytoplasm"/>
    <property type="evidence" value="ECO:0007669"/>
    <property type="project" value="TreeGrafter"/>
</dbReference>
<gene>
    <name evidence="10 11" type="primary">LOC106179361</name>
</gene>
<dbReference type="PANTHER" id="PTHR10005">
    <property type="entry name" value="SKI ONCOGENE-RELATED"/>
    <property type="match status" value="1"/>
</dbReference>
<dbReference type="SMART" id="SM01046">
    <property type="entry name" value="c-SKI_SMAD_bind"/>
    <property type="match status" value="1"/>
</dbReference>
<evidence type="ECO:0000256" key="4">
    <source>
        <dbReference type="ARBA" id="ARBA00023015"/>
    </source>
</evidence>
<dbReference type="GO" id="GO:0005634">
    <property type="term" value="C:nucleus"/>
    <property type="evidence" value="ECO:0007669"/>
    <property type="project" value="UniProtKB-SubCell"/>
</dbReference>
<protein>
    <submittedName>
        <fullName evidence="10 11">SKI family transcriptional corepressor 1 homolog-B</fullName>
    </submittedName>
</protein>
<dbReference type="Pfam" id="PF08782">
    <property type="entry name" value="c-SKI_SMAD_bind"/>
    <property type="match status" value="1"/>
</dbReference>
<feature type="region of interest" description="Disordered" evidence="7">
    <location>
        <begin position="499"/>
        <end position="602"/>
    </location>
</feature>
<feature type="compositionally biased region" description="Polar residues" evidence="7">
    <location>
        <begin position="553"/>
        <end position="572"/>
    </location>
</feature>
<feature type="domain" description="c-SKI SMAD4-binding" evidence="8">
    <location>
        <begin position="153"/>
        <end position="245"/>
    </location>
</feature>
<name>A0A1S3K7F1_LINAN</name>
<evidence type="ECO:0000256" key="5">
    <source>
        <dbReference type="ARBA" id="ARBA00023163"/>
    </source>
</evidence>
<keyword evidence="5" id="KW-0804">Transcription</keyword>
<keyword evidence="4" id="KW-0805">Transcription regulation</keyword>
<feature type="compositionally biased region" description="Polar residues" evidence="7">
    <location>
        <begin position="10"/>
        <end position="32"/>
    </location>
</feature>
<evidence type="ECO:0000256" key="6">
    <source>
        <dbReference type="ARBA" id="ARBA00023242"/>
    </source>
</evidence>
<dbReference type="InterPro" id="IPR037000">
    <property type="entry name" value="Ski_DNA-bd_sf"/>
</dbReference>
<dbReference type="RefSeq" id="XP_013418422.1">
    <property type="nucleotide sequence ID" value="XM_013562968.1"/>
</dbReference>
<feature type="compositionally biased region" description="Polar residues" evidence="7">
    <location>
        <begin position="465"/>
        <end position="483"/>
    </location>
</feature>
<dbReference type="Pfam" id="PF02437">
    <property type="entry name" value="Ski_Sno_DHD"/>
    <property type="match status" value="1"/>
</dbReference>
<dbReference type="PANTHER" id="PTHR10005:SF26">
    <property type="entry name" value="CORL"/>
    <property type="match status" value="1"/>
</dbReference>